<keyword evidence="6" id="KW-1185">Reference proteome</keyword>
<reference evidence="5 6" key="1">
    <citation type="journal article" date="2015" name="Int. J. Syst. Evol. Microbiol.">
        <title>Gemmobacter intermedius sp. nov., isolated from a white stork (Ciconia ciconia).</title>
        <authorList>
            <person name="Kampfer P."/>
            <person name="Jerzak L."/>
            <person name="Wilharm G."/>
            <person name="Golke J."/>
            <person name="Busse H.J."/>
            <person name="Glaeser S.P."/>
        </authorList>
    </citation>
    <scope>NUCLEOTIDE SEQUENCE [LARGE SCALE GENOMIC DNA]</scope>
    <source>
        <strain evidence="5 6">119/4</strain>
    </source>
</reference>
<dbReference type="EMBL" id="SBLC01000021">
    <property type="protein sequence ID" value="RWY39591.1"/>
    <property type="molecule type" value="Genomic_DNA"/>
</dbReference>
<dbReference type="GO" id="GO:0005737">
    <property type="term" value="C:cytoplasm"/>
    <property type="evidence" value="ECO:0007669"/>
    <property type="project" value="UniProtKB-SubCell"/>
</dbReference>
<gene>
    <name evidence="5" type="primary">lysM</name>
    <name evidence="5" type="ORF">EP867_13720</name>
</gene>
<comment type="caution">
    <text evidence="5">The sequence shown here is derived from an EMBL/GenBank/DDBJ whole genome shotgun (WGS) entry which is preliminary data.</text>
</comment>
<dbReference type="Gene3D" id="3.10.350.10">
    <property type="entry name" value="LysM domain"/>
    <property type="match status" value="1"/>
</dbReference>
<comment type="subcellular location">
    <subcellularLocation>
        <location evidence="1">Cytoplasm</location>
    </subcellularLocation>
</comment>
<dbReference type="FunFam" id="3.10.350.10:FF:000001">
    <property type="entry name" value="Peptidoglycan-binding protein LysM"/>
    <property type="match status" value="1"/>
</dbReference>
<dbReference type="RefSeq" id="WP_128490057.1">
    <property type="nucleotide sequence ID" value="NZ_JBHLXB010000054.1"/>
</dbReference>
<evidence type="ECO:0000256" key="2">
    <source>
        <dbReference type="ARBA" id="ARBA00022490"/>
    </source>
</evidence>
<evidence type="ECO:0000256" key="1">
    <source>
        <dbReference type="ARBA" id="ARBA00004496"/>
    </source>
</evidence>
<keyword evidence="2" id="KW-0963">Cytoplasm</keyword>
<dbReference type="Pfam" id="PF01476">
    <property type="entry name" value="LysM"/>
    <property type="match status" value="1"/>
</dbReference>
<organism evidence="5 6">
    <name type="scientific">Falsigemmobacter intermedius</name>
    <dbReference type="NCBI Taxonomy" id="1553448"/>
    <lineage>
        <taxon>Bacteria</taxon>
        <taxon>Pseudomonadati</taxon>
        <taxon>Pseudomonadota</taxon>
        <taxon>Alphaproteobacteria</taxon>
        <taxon>Rhodobacterales</taxon>
        <taxon>Paracoccaceae</taxon>
        <taxon>Falsigemmobacter</taxon>
    </lineage>
</organism>
<proteinExistence type="predicted"/>
<name>A0A444M9J1_9RHOB</name>
<evidence type="ECO:0000313" key="5">
    <source>
        <dbReference type="EMBL" id="RWY39591.1"/>
    </source>
</evidence>
<dbReference type="SMART" id="SM00257">
    <property type="entry name" value="LysM"/>
    <property type="match status" value="1"/>
</dbReference>
<dbReference type="CDD" id="cd00118">
    <property type="entry name" value="LysM"/>
    <property type="match status" value="1"/>
</dbReference>
<dbReference type="OrthoDB" id="370541at2"/>
<accession>A0A444M9J1</accession>
<dbReference type="SUPFAM" id="SSF54106">
    <property type="entry name" value="LysM domain"/>
    <property type="match status" value="1"/>
</dbReference>
<dbReference type="InterPro" id="IPR036779">
    <property type="entry name" value="LysM_dom_sf"/>
</dbReference>
<dbReference type="AlphaFoldDB" id="A0A444M9J1"/>
<dbReference type="Proteomes" id="UP000287168">
    <property type="component" value="Unassembled WGS sequence"/>
</dbReference>
<dbReference type="InterPro" id="IPR052196">
    <property type="entry name" value="Bact_Kbp"/>
</dbReference>
<dbReference type="PANTHER" id="PTHR34700:SF8">
    <property type="entry name" value="POTASSIUM BINDING PROTEIN KBP"/>
    <property type="match status" value="1"/>
</dbReference>
<evidence type="ECO:0000259" key="4">
    <source>
        <dbReference type="PROSITE" id="PS51782"/>
    </source>
</evidence>
<sequence>MGLWSFVKDAGKSLFGGAAEADEAPKVEKLNEEVKNLGLDASGVEFAVEGDKVIVKGNAVSQEVKEKLILAVGNVAGVASVEAEDVDGDLAEEPVFHTVVKGDTLSAIAKKTLGNANRYNEIFEANRPMLSHPDKIYPGQVLRIPQK</sequence>
<dbReference type="PANTHER" id="PTHR34700">
    <property type="entry name" value="POTASSIUM BINDING PROTEIN KBP"/>
    <property type="match status" value="1"/>
</dbReference>
<evidence type="ECO:0000256" key="3">
    <source>
        <dbReference type="ARBA" id="ARBA00072219"/>
    </source>
</evidence>
<dbReference type="InterPro" id="IPR018392">
    <property type="entry name" value="LysM"/>
</dbReference>
<protein>
    <recommendedName>
        <fullName evidence="3">Potassium binding protein Kbp</fullName>
    </recommendedName>
</protein>
<dbReference type="NCBIfam" id="NF008399">
    <property type="entry name" value="PRK11198.1"/>
    <property type="match status" value="1"/>
</dbReference>
<evidence type="ECO:0000313" key="6">
    <source>
        <dbReference type="Proteomes" id="UP000287168"/>
    </source>
</evidence>
<dbReference type="PROSITE" id="PS51782">
    <property type="entry name" value="LYSM"/>
    <property type="match status" value="1"/>
</dbReference>
<feature type="domain" description="LysM" evidence="4">
    <location>
        <begin position="95"/>
        <end position="144"/>
    </location>
</feature>